<evidence type="ECO:0000313" key="3">
    <source>
        <dbReference type="Proteomes" id="UP000004995"/>
    </source>
</evidence>
<dbReference type="InParanoid" id="K3ZFR8"/>
<feature type="compositionally biased region" description="Basic and acidic residues" evidence="1">
    <location>
        <begin position="1"/>
        <end position="14"/>
    </location>
</feature>
<dbReference type="EMBL" id="AGNK02002111">
    <property type="status" value="NOT_ANNOTATED_CDS"/>
    <property type="molecule type" value="Genomic_DNA"/>
</dbReference>
<proteinExistence type="predicted"/>
<organism evidence="2 3">
    <name type="scientific">Setaria italica</name>
    <name type="common">Foxtail millet</name>
    <name type="synonym">Panicum italicum</name>
    <dbReference type="NCBI Taxonomy" id="4555"/>
    <lineage>
        <taxon>Eukaryota</taxon>
        <taxon>Viridiplantae</taxon>
        <taxon>Streptophyta</taxon>
        <taxon>Embryophyta</taxon>
        <taxon>Tracheophyta</taxon>
        <taxon>Spermatophyta</taxon>
        <taxon>Magnoliopsida</taxon>
        <taxon>Liliopsida</taxon>
        <taxon>Poales</taxon>
        <taxon>Poaceae</taxon>
        <taxon>PACMAD clade</taxon>
        <taxon>Panicoideae</taxon>
        <taxon>Panicodae</taxon>
        <taxon>Paniceae</taxon>
        <taxon>Cenchrinae</taxon>
        <taxon>Setaria</taxon>
    </lineage>
</organism>
<sequence length="117" mass="13130">MDEFRMRGKEEYESGHAVVSSAGGSTSKTLPENSIDASKHRWVSHQVSSCRIHAAPGSDMIRFKSDIGVWIRSGQVSSVEADFMNTLLISCFTPLLLFQFCYAEGVFRILFCTRNLF</sequence>
<dbReference type="AlphaFoldDB" id="K3ZFR8"/>
<accession>K3ZFR8</accession>
<dbReference type="Gramene" id="KQL17104">
    <property type="protein sequence ID" value="KQL17104"/>
    <property type="gene ID" value="SETIT_025420mg"/>
</dbReference>
<evidence type="ECO:0000256" key="1">
    <source>
        <dbReference type="SAM" id="MobiDB-lite"/>
    </source>
</evidence>
<evidence type="ECO:0000313" key="2">
    <source>
        <dbReference type="EnsemblPlants" id="KQL17104"/>
    </source>
</evidence>
<dbReference type="HOGENOM" id="CLU_2089009_0_0_1"/>
<protein>
    <submittedName>
        <fullName evidence="2">Uncharacterized protein</fullName>
    </submittedName>
</protein>
<reference evidence="3" key="1">
    <citation type="journal article" date="2012" name="Nat. Biotechnol.">
        <title>Reference genome sequence of the model plant Setaria.</title>
        <authorList>
            <person name="Bennetzen J.L."/>
            <person name="Schmutz J."/>
            <person name="Wang H."/>
            <person name="Percifield R."/>
            <person name="Hawkins J."/>
            <person name="Pontaroli A.C."/>
            <person name="Estep M."/>
            <person name="Feng L."/>
            <person name="Vaughn J.N."/>
            <person name="Grimwood J."/>
            <person name="Jenkins J."/>
            <person name="Barry K."/>
            <person name="Lindquist E."/>
            <person name="Hellsten U."/>
            <person name="Deshpande S."/>
            <person name="Wang X."/>
            <person name="Wu X."/>
            <person name="Mitros T."/>
            <person name="Triplett J."/>
            <person name="Yang X."/>
            <person name="Ye C.Y."/>
            <person name="Mauro-Herrera M."/>
            <person name="Wang L."/>
            <person name="Li P."/>
            <person name="Sharma M."/>
            <person name="Sharma R."/>
            <person name="Ronald P.C."/>
            <person name="Panaud O."/>
            <person name="Kellogg E.A."/>
            <person name="Brutnell T.P."/>
            <person name="Doust A.N."/>
            <person name="Tuskan G.A."/>
            <person name="Rokhsar D."/>
            <person name="Devos K.M."/>
        </authorList>
    </citation>
    <scope>NUCLEOTIDE SEQUENCE [LARGE SCALE GENOMIC DNA]</scope>
    <source>
        <strain evidence="3">cv. Yugu1</strain>
    </source>
</reference>
<dbReference type="Proteomes" id="UP000004995">
    <property type="component" value="Unassembled WGS sequence"/>
</dbReference>
<keyword evidence="3" id="KW-1185">Reference proteome</keyword>
<feature type="compositionally biased region" description="Low complexity" evidence="1">
    <location>
        <begin position="15"/>
        <end position="27"/>
    </location>
</feature>
<dbReference type="EnsemblPlants" id="KQL17104">
    <property type="protein sequence ID" value="KQL17104"/>
    <property type="gene ID" value="SETIT_025420mg"/>
</dbReference>
<reference evidence="2" key="2">
    <citation type="submission" date="2018-08" db="UniProtKB">
        <authorList>
            <consortium name="EnsemblPlants"/>
        </authorList>
    </citation>
    <scope>IDENTIFICATION</scope>
    <source>
        <strain evidence="2">Yugu1</strain>
    </source>
</reference>
<feature type="region of interest" description="Disordered" evidence="1">
    <location>
        <begin position="1"/>
        <end position="35"/>
    </location>
</feature>
<name>K3ZFR8_SETIT</name>